<organism evidence="2 3">
    <name type="scientific">Chamaesiphon polymorphus CCALA 037</name>
    <dbReference type="NCBI Taxonomy" id="2107692"/>
    <lineage>
        <taxon>Bacteria</taxon>
        <taxon>Bacillati</taxon>
        <taxon>Cyanobacteriota</taxon>
        <taxon>Cyanophyceae</taxon>
        <taxon>Gomontiellales</taxon>
        <taxon>Chamaesiphonaceae</taxon>
        <taxon>Chamaesiphon</taxon>
    </lineage>
</organism>
<dbReference type="PANTHER" id="PTHR38663:SF1">
    <property type="entry name" value="L-ORNITHINE N(5)-MONOOXYGENASE"/>
    <property type="match status" value="1"/>
</dbReference>
<dbReference type="InterPro" id="IPR038732">
    <property type="entry name" value="HpyO/CreE_NAD-binding"/>
</dbReference>
<proteinExistence type="predicted"/>
<reference evidence="2 3" key="1">
    <citation type="submission" date="2018-03" db="EMBL/GenBank/DDBJ databases">
        <title>The ancient ancestry and fast evolution of plastids.</title>
        <authorList>
            <person name="Moore K.R."/>
            <person name="Magnabosco C."/>
            <person name="Momper L."/>
            <person name="Gold D.A."/>
            <person name="Bosak T."/>
            <person name="Fournier G.P."/>
        </authorList>
    </citation>
    <scope>NUCLEOTIDE SEQUENCE [LARGE SCALE GENOMIC DNA]</scope>
    <source>
        <strain evidence="2 3">CCALA 037</strain>
    </source>
</reference>
<dbReference type="InterPro" id="IPR036188">
    <property type="entry name" value="FAD/NAD-bd_sf"/>
</dbReference>
<evidence type="ECO:0000313" key="2">
    <source>
        <dbReference type="EMBL" id="PSB49134.1"/>
    </source>
</evidence>
<dbReference type="Pfam" id="PF13454">
    <property type="entry name" value="NAD_binding_9"/>
    <property type="match status" value="1"/>
</dbReference>
<dbReference type="SUPFAM" id="SSF51905">
    <property type="entry name" value="FAD/NAD(P)-binding domain"/>
    <property type="match status" value="2"/>
</dbReference>
<dbReference type="AlphaFoldDB" id="A0A2T1FVW5"/>
<gene>
    <name evidence="2" type="ORF">C7B77_23570</name>
</gene>
<dbReference type="Proteomes" id="UP000238937">
    <property type="component" value="Unassembled WGS sequence"/>
</dbReference>
<dbReference type="EMBL" id="PVWO01000430">
    <property type="protein sequence ID" value="PSB49134.1"/>
    <property type="molecule type" value="Genomic_DNA"/>
</dbReference>
<evidence type="ECO:0000313" key="3">
    <source>
        <dbReference type="Proteomes" id="UP000238937"/>
    </source>
</evidence>
<dbReference type="Gene3D" id="3.50.50.60">
    <property type="entry name" value="FAD/NAD(P)-binding domain"/>
    <property type="match status" value="1"/>
</dbReference>
<dbReference type="OrthoDB" id="370110at2"/>
<dbReference type="RefSeq" id="WP_106310679.1">
    <property type="nucleotide sequence ID" value="NZ_PVWO01000430.1"/>
</dbReference>
<dbReference type="PANTHER" id="PTHR38663">
    <property type="match status" value="1"/>
</dbReference>
<keyword evidence="3" id="KW-1185">Reference proteome</keyword>
<sequence length="423" mass="47121">MLDPLATLPEFIDLAIVGAGPHALTLVTHLLQKKKSMRGRFLVFDPSGTWMSRWHHQFAAFEIPHLRSPAVHQPDPDPHALRTFAAPRPSELFAPYDLPGTQLFRDFCHETIRRWQLEDRVYPAQVVRVEPICVGVASPAENRGRARFCLHLSNGHTIIARRVVIANGGAVPNLPDWVGQISTSYSPDRLLHSQQVDLRGLHLQGERVLIVGGGLTSGHLALGAIDRGAKVLLMSRRNVYDKLFDADPGWIGPKYLKDFWAEPDLHTRWQTIQQARNGGSMTPAVLSQLRRLARDGKMVFYEQCGVSDAKWSDRGWQVHCDNSTLHECIHHQNIDRIWVATGSQLDAQHHPLLQDVLNVYPIECVNGLPVIDEHLRWQGCELFIMGGLAALRVGPAARNLSGARAASDRIVPALTKSTIARAG</sequence>
<comment type="caution">
    <text evidence="2">The sequence shown here is derived from an EMBL/GenBank/DDBJ whole genome shotgun (WGS) entry which is preliminary data.</text>
</comment>
<evidence type="ECO:0000259" key="1">
    <source>
        <dbReference type="Pfam" id="PF13454"/>
    </source>
</evidence>
<feature type="domain" description="FAD-dependent urate hydroxylase HpyO/Asp monooxygenase CreE-like FAD/NAD(P)-binding" evidence="1">
    <location>
        <begin position="15"/>
        <end position="168"/>
    </location>
</feature>
<protein>
    <submittedName>
        <fullName evidence="2">FAD-dependent oxidoreductase</fullName>
    </submittedName>
</protein>
<name>A0A2T1FVW5_9CYAN</name>
<accession>A0A2T1FVW5</accession>